<dbReference type="PROSITE" id="PS50923">
    <property type="entry name" value="SUSHI"/>
    <property type="match status" value="2"/>
</dbReference>
<name>A0AAN8WST3_HALRR</name>
<dbReference type="Proteomes" id="UP001381693">
    <property type="component" value="Unassembled WGS sequence"/>
</dbReference>
<comment type="caution">
    <text evidence="5">Lacks conserved residue(s) required for the propagation of feature annotation.</text>
</comment>
<feature type="domain" description="Sushi" evidence="6">
    <location>
        <begin position="89"/>
        <end position="156"/>
    </location>
</feature>
<evidence type="ECO:0000256" key="4">
    <source>
        <dbReference type="ARBA" id="ARBA00023180"/>
    </source>
</evidence>
<keyword evidence="3" id="KW-1015">Disulfide bond</keyword>
<proteinExistence type="predicted"/>
<dbReference type="InterPro" id="IPR035976">
    <property type="entry name" value="Sushi/SCR/CCP_sf"/>
</dbReference>
<gene>
    <name evidence="7" type="ORF">SK128_022461</name>
</gene>
<evidence type="ECO:0000256" key="2">
    <source>
        <dbReference type="ARBA" id="ARBA00022737"/>
    </source>
</evidence>
<reference evidence="7 8" key="1">
    <citation type="submission" date="2023-11" db="EMBL/GenBank/DDBJ databases">
        <title>Halocaridina rubra genome assembly.</title>
        <authorList>
            <person name="Smith C."/>
        </authorList>
    </citation>
    <scope>NUCLEOTIDE SEQUENCE [LARGE SCALE GENOMIC DNA]</scope>
    <source>
        <strain evidence="7">EP-1</strain>
        <tissue evidence="7">Whole</tissue>
    </source>
</reference>
<keyword evidence="1 5" id="KW-0768">Sushi</keyword>
<dbReference type="InterPro" id="IPR050350">
    <property type="entry name" value="Compl-Cell_Adhes-Reg"/>
</dbReference>
<keyword evidence="2" id="KW-0677">Repeat</keyword>
<dbReference type="AlphaFoldDB" id="A0AAN8WST3"/>
<accession>A0AAN8WST3</accession>
<comment type="caution">
    <text evidence="7">The sequence shown here is derived from an EMBL/GenBank/DDBJ whole genome shotgun (WGS) entry which is preliminary data.</text>
</comment>
<protein>
    <recommendedName>
        <fullName evidence="6">Sushi domain-containing protein</fullName>
    </recommendedName>
</protein>
<feature type="domain" description="Sushi" evidence="6">
    <location>
        <begin position="288"/>
        <end position="359"/>
    </location>
</feature>
<dbReference type="SMART" id="SM00032">
    <property type="entry name" value="CCP"/>
    <property type="match status" value="3"/>
</dbReference>
<keyword evidence="8" id="KW-1185">Reference proteome</keyword>
<evidence type="ECO:0000259" key="6">
    <source>
        <dbReference type="PROSITE" id="PS50923"/>
    </source>
</evidence>
<keyword evidence="4" id="KW-0325">Glycoprotein</keyword>
<dbReference type="InterPro" id="IPR000436">
    <property type="entry name" value="Sushi_SCR_CCP_dom"/>
</dbReference>
<dbReference type="SUPFAM" id="SSF57535">
    <property type="entry name" value="Complement control module/SCR domain"/>
    <property type="match status" value="1"/>
</dbReference>
<organism evidence="7 8">
    <name type="scientific">Halocaridina rubra</name>
    <name type="common">Hawaiian red shrimp</name>
    <dbReference type="NCBI Taxonomy" id="373956"/>
    <lineage>
        <taxon>Eukaryota</taxon>
        <taxon>Metazoa</taxon>
        <taxon>Ecdysozoa</taxon>
        <taxon>Arthropoda</taxon>
        <taxon>Crustacea</taxon>
        <taxon>Multicrustacea</taxon>
        <taxon>Malacostraca</taxon>
        <taxon>Eumalacostraca</taxon>
        <taxon>Eucarida</taxon>
        <taxon>Decapoda</taxon>
        <taxon>Pleocyemata</taxon>
        <taxon>Caridea</taxon>
        <taxon>Atyoidea</taxon>
        <taxon>Atyidae</taxon>
        <taxon>Halocaridina</taxon>
    </lineage>
</organism>
<dbReference type="Pfam" id="PF00084">
    <property type="entry name" value="Sushi"/>
    <property type="match status" value="1"/>
</dbReference>
<evidence type="ECO:0000256" key="5">
    <source>
        <dbReference type="PROSITE-ProRule" id="PRU00302"/>
    </source>
</evidence>
<evidence type="ECO:0000313" key="7">
    <source>
        <dbReference type="EMBL" id="KAK7066794.1"/>
    </source>
</evidence>
<dbReference type="EMBL" id="JAXCGZ010019018">
    <property type="protein sequence ID" value="KAK7066794.1"/>
    <property type="molecule type" value="Genomic_DNA"/>
</dbReference>
<dbReference type="PANTHER" id="PTHR19325:SF571">
    <property type="entry name" value="SUSHI DOMAIN-CONTAINING PROTEIN"/>
    <property type="match status" value="1"/>
</dbReference>
<evidence type="ECO:0000256" key="1">
    <source>
        <dbReference type="ARBA" id="ARBA00022659"/>
    </source>
</evidence>
<dbReference type="Gene3D" id="2.10.70.10">
    <property type="entry name" value="Complement Module, domain 1"/>
    <property type="match status" value="3"/>
</dbReference>
<dbReference type="PANTHER" id="PTHR19325">
    <property type="entry name" value="COMPLEMENT COMPONENT-RELATED SUSHI DOMAIN-CONTAINING"/>
    <property type="match status" value="1"/>
</dbReference>
<evidence type="ECO:0000313" key="8">
    <source>
        <dbReference type="Proteomes" id="UP001381693"/>
    </source>
</evidence>
<sequence length="369" mass="39821">MGMEAPAEVARLTLCEMFHICPTHLINGGDWTQGGLYNVSADVINMADGSLPHYALHVPATIAESLTLAAFPMTKSDFTVTLCQFPGIAKCLAQPPAPLASMTQTWDNSTDVGTEIIYRCSPGFFVNSTITETEQTVTCLGQLGEWDPADLQPCVAVEVCNDTELPVYEGVVVTKSVTPLYVNGSINYTCPAGMTTATGLELQTTLCSNDSSSPNLYSYLPLLLPCDTTTLPPVVMDATTDWVENTSYTINDTLTVTCNENTVLDLENTTQTIILTASGWSTVIPCYNACTTAPPVAGTEMTRDNLTSNAFGATLTYTCSAGFSFPTSINYPTVSSSRTITCENYTWSPDDYDVTACVKCKWIYFYADI</sequence>
<evidence type="ECO:0000256" key="3">
    <source>
        <dbReference type="ARBA" id="ARBA00023157"/>
    </source>
</evidence>